<dbReference type="EMBL" id="JAFHKR010000038">
    <property type="protein sequence ID" value="MBN3554271.1"/>
    <property type="molecule type" value="Genomic_DNA"/>
</dbReference>
<proteinExistence type="predicted"/>
<accession>A0ABS2ZSA1</accession>
<evidence type="ECO:0000313" key="1">
    <source>
        <dbReference type="EMBL" id="MBN3554271.1"/>
    </source>
</evidence>
<dbReference type="PANTHER" id="PTHR48100:SF59">
    <property type="entry name" value="ADENOSYLCOBALAMIN_ALPHA-RIBAZOLE PHOSPHATASE"/>
    <property type="match status" value="1"/>
</dbReference>
<organism evidence="1 2">
    <name type="scientific">Fictibacillus nanhaiensis</name>
    <dbReference type="NCBI Taxonomy" id="742169"/>
    <lineage>
        <taxon>Bacteria</taxon>
        <taxon>Bacillati</taxon>
        <taxon>Bacillota</taxon>
        <taxon>Bacilli</taxon>
        <taxon>Bacillales</taxon>
        <taxon>Fictibacillaceae</taxon>
        <taxon>Fictibacillus</taxon>
    </lineage>
</organism>
<dbReference type="RefSeq" id="WP_205725303.1">
    <property type="nucleotide sequence ID" value="NZ_JAFHKR010000038.1"/>
</dbReference>
<dbReference type="InterPro" id="IPR050275">
    <property type="entry name" value="PGM_Phosphatase"/>
</dbReference>
<dbReference type="InterPro" id="IPR029033">
    <property type="entry name" value="His_PPase_superfam"/>
</dbReference>
<evidence type="ECO:0000313" key="2">
    <source>
        <dbReference type="Proteomes" id="UP001296923"/>
    </source>
</evidence>
<keyword evidence="2" id="KW-1185">Reference proteome</keyword>
<dbReference type="InterPro" id="IPR013078">
    <property type="entry name" value="His_Pase_superF_clade-1"/>
</dbReference>
<gene>
    <name evidence="1" type="ORF">JYA63_08350</name>
</gene>
<dbReference type="SUPFAM" id="SSF53254">
    <property type="entry name" value="Phosphoglycerate mutase-like"/>
    <property type="match status" value="1"/>
</dbReference>
<dbReference type="PANTHER" id="PTHR48100">
    <property type="entry name" value="BROAD-SPECIFICITY PHOSPHATASE YOR283W-RELATED"/>
    <property type="match status" value="1"/>
</dbReference>
<name>A0ABS2ZSA1_9BACL</name>
<dbReference type="Proteomes" id="UP001296923">
    <property type="component" value="Unassembled WGS sequence"/>
</dbReference>
<protein>
    <submittedName>
        <fullName evidence="1">Histidine phosphatase family protein</fullName>
    </submittedName>
</protein>
<dbReference type="Pfam" id="PF00300">
    <property type="entry name" value="His_Phos_1"/>
    <property type="match status" value="1"/>
</dbReference>
<dbReference type="Gene3D" id="3.40.50.1240">
    <property type="entry name" value="Phosphoglycerate mutase-like"/>
    <property type="match status" value="1"/>
</dbReference>
<dbReference type="CDD" id="cd07040">
    <property type="entry name" value="HP"/>
    <property type="match status" value="1"/>
</dbReference>
<reference evidence="1 2" key="1">
    <citation type="submission" date="2021-01" db="EMBL/GenBank/DDBJ databases">
        <title>Genome Sequencing of Type Strains.</title>
        <authorList>
            <person name="Lemaire J.F."/>
            <person name="Inderbitzin P."/>
            <person name="Collins S.B."/>
            <person name="Wespe N."/>
            <person name="Knight-Connoni V."/>
        </authorList>
    </citation>
    <scope>NUCLEOTIDE SEQUENCE [LARGE SCALE GENOMIC DNA]</scope>
    <source>
        <strain evidence="1 2">DSM 23009</strain>
    </source>
</reference>
<comment type="caution">
    <text evidence="1">The sequence shown here is derived from an EMBL/GenBank/DDBJ whole genome shotgun (WGS) entry which is preliminary data.</text>
</comment>
<sequence>MSTIVYMVRHGDSPKEGNERTRGLTEKGYEDARRVTELLRDKKIDVVASSPYLRSILTVEKVALHIKKEVLVMEDLRERVFSSSSNRLEDNELGPLLERSFVDFNFSLEGGESNAACQKRAVQVLRELLHTYKDKNMVIGTHGAVMTLMMNYFNPSYGLEFLYSTTKPDIYRLEFNDEELISVDRIWGKALMKSI</sequence>